<gene>
    <name evidence="2" type="ORF">SAMN04487937_0828</name>
</gene>
<keyword evidence="1" id="KW-1133">Transmembrane helix</keyword>
<keyword evidence="1" id="KW-0472">Membrane</keyword>
<feature type="transmembrane region" description="Helical" evidence="1">
    <location>
        <begin position="32"/>
        <end position="53"/>
    </location>
</feature>
<dbReference type="Pfam" id="PF25949">
    <property type="entry name" value="DUF7987"/>
    <property type="match status" value="1"/>
</dbReference>
<dbReference type="AlphaFoldDB" id="A0A1I6FM26"/>
<dbReference type="OrthoDB" id="328361at2157"/>
<evidence type="ECO:0000313" key="3">
    <source>
        <dbReference type="Proteomes" id="UP000198932"/>
    </source>
</evidence>
<evidence type="ECO:0000313" key="2">
    <source>
        <dbReference type="EMBL" id="SFR30991.1"/>
    </source>
</evidence>
<reference evidence="3" key="1">
    <citation type="submission" date="2016-10" db="EMBL/GenBank/DDBJ databases">
        <authorList>
            <person name="Varghese N."/>
            <person name="Submissions S."/>
        </authorList>
    </citation>
    <scope>NUCLEOTIDE SEQUENCE [LARGE SCALE GENOMIC DNA]</scope>
    <source>
        <strain evidence="3">RD 26</strain>
    </source>
</reference>
<name>A0A1I6FM26_HALSD</name>
<organism evidence="2 3">
    <name type="scientific">Halorubrum sodomense</name>
    <dbReference type="NCBI Taxonomy" id="35743"/>
    <lineage>
        <taxon>Archaea</taxon>
        <taxon>Methanobacteriati</taxon>
        <taxon>Methanobacteriota</taxon>
        <taxon>Stenosarchaea group</taxon>
        <taxon>Halobacteria</taxon>
        <taxon>Halobacteriales</taxon>
        <taxon>Haloferacaceae</taxon>
        <taxon>Halorubrum</taxon>
    </lineage>
</organism>
<dbReference type="STRING" id="35743.SAMN04487937_0828"/>
<keyword evidence="1" id="KW-0812">Transmembrane</keyword>
<proteinExistence type="predicted"/>
<evidence type="ECO:0000256" key="1">
    <source>
        <dbReference type="SAM" id="Phobius"/>
    </source>
</evidence>
<accession>A0A1I6FM26</accession>
<protein>
    <submittedName>
        <fullName evidence="2">Uncharacterized protein</fullName>
    </submittedName>
</protein>
<keyword evidence="3" id="KW-1185">Reference proteome</keyword>
<sequence>MVSRENAVVLLFMAAGLALAYGGRVATSLSDDLLIGVLIFVSVAAPQAVIGYLDAEDSD</sequence>
<dbReference type="RefSeq" id="WP_092920295.1">
    <property type="nucleotide sequence ID" value="NZ_FOYN01000001.1"/>
</dbReference>
<dbReference type="EMBL" id="FOYN01000001">
    <property type="protein sequence ID" value="SFR30991.1"/>
    <property type="molecule type" value="Genomic_DNA"/>
</dbReference>
<dbReference type="Proteomes" id="UP000198932">
    <property type="component" value="Unassembled WGS sequence"/>
</dbReference>
<dbReference type="InterPro" id="IPR058293">
    <property type="entry name" value="DUF7987"/>
</dbReference>